<evidence type="ECO:0000313" key="2">
    <source>
        <dbReference type="Proteomes" id="UP000033769"/>
    </source>
</evidence>
<proteinExistence type="predicted"/>
<reference evidence="1 2" key="1">
    <citation type="submission" date="2015-02" db="EMBL/GenBank/DDBJ databases">
        <title>Genome Sequencing of Rickettsiales.</title>
        <authorList>
            <person name="Daugherty S.C."/>
            <person name="Su Q."/>
            <person name="Abolude K."/>
            <person name="Beier-Sexton M."/>
            <person name="Carlyon J.A."/>
            <person name="Carter R."/>
            <person name="Day N.P."/>
            <person name="Dumler S.J."/>
            <person name="Dyachenko V."/>
            <person name="Godinez A."/>
            <person name="Kurtti T.J."/>
            <person name="Lichay M."/>
            <person name="Mullins K.E."/>
            <person name="Ott S."/>
            <person name="Pappas-Brown V."/>
            <person name="Paris D.H."/>
            <person name="Patel P."/>
            <person name="Richards A.L."/>
            <person name="Sadzewicz L."/>
            <person name="Sears K."/>
            <person name="Seidman D."/>
            <person name="Sengamalay N."/>
            <person name="Stenos J."/>
            <person name="Tallon L.J."/>
            <person name="Vincent G."/>
            <person name="Fraser C.M."/>
            <person name="Munderloh U."/>
            <person name="Dunning-Hotopp J.C."/>
        </authorList>
    </citation>
    <scope>NUCLEOTIDE SEQUENCE [LARGE SCALE GENOMIC DNA]</scope>
    <source>
        <strain evidence="1 2">Gilliam</strain>
    </source>
</reference>
<accession>A0A0F3MEN9</accession>
<comment type="caution">
    <text evidence="1">The sequence shown here is derived from an EMBL/GenBank/DDBJ whole genome shotgun (WGS) entry which is preliminary data.</text>
</comment>
<sequence length="58" mass="6541">MILVVSIPNPFISKRNKLGATVISISIIAFINPNANEEEDLYRLFSHEILHFGLDLIC</sequence>
<organism evidence="1 2">
    <name type="scientific">Orientia tsutsugamushi str. Gilliam</name>
    <dbReference type="NCBI Taxonomy" id="1359184"/>
    <lineage>
        <taxon>Bacteria</taxon>
        <taxon>Pseudomonadati</taxon>
        <taxon>Pseudomonadota</taxon>
        <taxon>Alphaproteobacteria</taxon>
        <taxon>Rickettsiales</taxon>
        <taxon>Rickettsiaceae</taxon>
        <taxon>Rickettsieae</taxon>
        <taxon>Orientia</taxon>
    </lineage>
</organism>
<name>A0A0F3MEN9_ORITS</name>
<gene>
    <name evidence="1" type="ORF">OTSGILL_0242</name>
</gene>
<dbReference type="AlphaFoldDB" id="A0A0F3MEN9"/>
<protein>
    <submittedName>
        <fullName evidence="1">Uncharacterized protein</fullName>
    </submittedName>
</protein>
<dbReference type="EMBL" id="LANO01000002">
    <property type="protein sequence ID" value="KJV54116.1"/>
    <property type="molecule type" value="Genomic_DNA"/>
</dbReference>
<dbReference type="PATRIC" id="fig|1359184.3.peg.799"/>
<dbReference type="Proteomes" id="UP000033769">
    <property type="component" value="Unassembled WGS sequence"/>
</dbReference>
<evidence type="ECO:0000313" key="1">
    <source>
        <dbReference type="EMBL" id="KJV54116.1"/>
    </source>
</evidence>